<dbReference type="OrthoDB" id="8595802at2"/>
<evidence type="ECO:0000313" key="1">
    <source>
        <dbReference type="EMBL" id="TKR33050.1"/>
    </source>
</evidence>
<gene>
    <name evidence="1" type="ORF">FCE95_01655</name>
</gene>
<evidence type="ECO:0000313" key="2">
    <source>
        <dbReference type="Proteomes" id="UP000308707"/>
    </source>
</evidence>
<dbReference type="Proteomes" id="UP000308707">
    <property type="component" value="Unassembled WGS sequence"/>
</dbReference>
<proteinExistence type="predicted"/>
<sequence>MAVFLAAFAGGAGAQDEGERRLSMPELSLCEPPQGPVERPDWCTWPQEVRVYTQRRDECDHWRGEPVPEDADPALAEDRRKQIEQAVAELCPGADAQLLKLKRKYRKDASIMRALGGYEADIEP</sequence>
<dbReference type="AlphaFoldDB" id="A0A4U5JT89"/>
<dbReference type="RefSeq" id="WP_137265260.1">
    <property type="nucleotide sequence ID" value="NZ_SZUA01000001.1"/>
</dbReference>
<organism evidence="1 2">
    <name type="scientific">Luteimonas gilva</name>
    <dbReference type="NCBI Taxonomy" id="2572684"/>
    <lineage>
        <taxon>Bacteria</taxon>
        <taxon>Pseudomonadati</taxon>
        <taxon>Pseudomonadota</taxon>
        <taxon>Gammaproteobacteria</taxon>
        <taxon>Lysobacterales</taxon>
        <taxon>Lysobacteraceae</taxon>
        <taxon>Luteimonas</taxon>
    </lineage>
</organism>
<protein>
    <submittedName>
        <fullName evidence="1">Uncharacterized protein</fullName>
    </submittedName>
</protein>
<dbReference type="EMBL" id="SZUA01000001">
    <property type="protein sequence ID" value="TKR33050.1"/>
    <property type="molecule type" value="Genomic_DNA"/>
</dbReference>
<comment type="caution">
    <text evidence="1">The sequence shown here is derived from an EMBL/GenBank/DDBJ whole genome shotgun (WGS) entry which is preliminary data.</text>
</comment>
<name>A0A4U5JT89_9GAMM</name>
<accession>A0A4U5JT89</accession>
<keyword evidence="2" id="KW-1185">Reference proteome</keyword>
<reference evidence="1 2" key="1">
    <citation type="submission" date="2019-04" db="EMBL/GenBank/DDBJ databases">
        <title>Reference strain of H23.</title>
        <authorList>
            <person name="Luo X."/>
        </authorList>
    </citation>
    <scope>NUCLEOTIDE SEQUENCE [LARGE SCALE GENOMIC DNA]</scope>
    <source>
        <strain evidence="1 2">H23</strain>
    </source>
</reference>